<keyword evidence="2" id="KW-0540">Nuclease</keyword>
<keyword evidence="5" id="KW-0378">Hydrolase</keyword>
<evidence type="ECO:0000256" key="7">
    <source>
        <dbReference type="SAM" id="MobiDB-lite"/>
    </source>
</evidence>
<organism evidence="10 11">
    <name type="scientific">Linnemannia schmuckeri</name>
    <dbReference type="NCBI Taxonomy" id="64567"/>
    <lineage>
        <taxon>Eukaryota</taxon>
        <taxon>Fungi</taxon>
        <taxon>Fungi incertae sedis</taxon>
        <taxon>Mucoromycota</taxon>
        <taxon>Mortierellomycotina</taxon>
        <taxon>Mortierellomycetes</taxon>
        <taxon>Mortierellales</taxon>
        <taxon>Mortierellaceae</taxon>
        <taxon>Linnemannia</taxon>
    </lineage>
</organism>
<dbReference type="Pfam" id="PF00867">
    <property type="entry name" value="XPG_I"/>
    <property type="match status" value="1"/>
</dbReference>
<evidence type="ECO:0000256" key="4">
    <source>
        <dbReference type="ARBA" id="ARBA00022759"/>
    </source>
</evidence>
<feature type="region of interest" description="Disordered" evidence="7">
    <location>
        <begin position="142"/>
        <end position="179"/>
    </location>
</feature>
<dbReference type="OrthoDB" id="31113at2759"/>
<dbReference type="Pfam" id="PF00752">
    <property type="entry name" value="XPG_N"/>
    <property type="match status" value="1"/>
</dbReference>
<name>A0A9P5S4K9_9FUNG</name>
<dbReference type="InterPro" id="IPR006084">
    <property type="entry name" value="XPG/Rad2"/>
</dbReference>
<evidence type="ECO:0000256" key="1">
    <source>
        <dbReference type="ARBA" id="ARBA00001946"/>
    </source>
</evidence>
<dbReference type="Proteomes" id="UP000748756">
    <property type="component" value="Unassembled WGS sequence"/>
</dbReference>
<dbReference type="InterPro" id="IPR006085">
    <property type="entry name" value="XPG_DNA_repair_N"/>
</dbReference>
<dbReference type="Gene3D" id="3.40.50.1010">
    <property type="entry name" value="5'-nuclease"/>
    <property type="match status" value="2"/>
</dbReference>
<keyword evidence="6" id="KW-0460">Magnesium</keyword>
<dbReference type="InterPro" id="IPR006086">
    <property type="entry name" value="XPG-I_dom"/>
</dbReference>
<dbReference type="SMART" id="SM00485">
    <property type="entry name" value="XPGN"/>
    <property type="match status" value="1"/>
</dbReference>
<protein>
    <submittedName>
        <fullName evidence="10">Elongation of fatty acids protein 2</fullName>
    </submittedName>
</protein>
<feature type="region of interest" description="Disordered" evidence="7">
    <location>
        <begin position="791"/>
        <end position="840"/>
    </location>
</feature>
<dbReference type="PANTHER" id="PTHR11081">
    <property type="entry name" value="FLAP ENDONUCLEASE FAMILY MEMBER"/>
    <property type="match status" value="1"/>
</dbReference>
<dbReference type="EMBL" id="JAAAUQ010000087">
    <property type="protein sequence ID" value="KAF9154998.1"/>
    <property type="molecule type" value="Genomic_DNA"/>
</dbReference>
<dbReference type="SMART" id="SM00279">
    <property type="entry name" value="HhH2"/>
    <property type="match status" value="1"/>
</dbReference>
<feature type="region of interest" description="Disordered" evidence="7">
    <location>
        <begin position="383"/>
        <end position="403"/>
    </location>
</feature>
<feature type="domain" description="XPG-I" evidence="8">
    <location>
        <begin position="615"/>
        <end position="686"/>
    </location>
</feature>
<dbReference type="PANTHER" id="PTHR11081:SF9">
    <property type="entry name" value="FLAP ENDONUCLEASE 1"/>
    <property type="match status" value="1"/>
</dbReference>
<dbReference type="AlphaFoldDB" id="A0A9P5S4K9"/>
<dbReference type="Gene3D" id="1.10.150.20">
    <property type="entry name" value="5' to 3' exonuclease, C-terminal subdomain"/>
    <property type="match status" value="1"/>
</dbReference>
<dbReference type="SUPFAM" id="SSF47807">
    <property type="entry name" value="5' to 3' exonuclease, C-terminal subdomain"/>
    <property type="match status" value="1"/>
</dbReference>
<gene>
    <name evidence="10" type="primary">FEN1_2</name>
    <name evidence="10" type="ORF">BG015_011328</name>
</gene>
<reference evidence="10" key="1">
    <citation type="journal article" date="2020" name="Fungal Divers.">
        <title>Resolving the Mortierellaceae phylogeny through synthesis of multi-gene phylogenetics and phylogenomics.</title>
        <authorList>
            <person name="Vandepol N."/>
            <person name="Liber J."/>
            <person name="Desiro A."/>
            <person name="Na H."/>
            <person name="Kennedy M."/>
            <person name="Barry K."/>
            <person name="Grigoriev I.V."/>
            <person name="Miller A.N."/>
            <person name="O'Donnell K."/>
            <person name="Stajich J.E."/>
            <person name="Bonito G."/>
        </authorList>
    </citation>
    <scope>NUCLEOTIDE SEQUENCE</scope>
    <source>
        <strain evidence="10">NRRL 6426</strain>
    </source>
</reference>
<dbReference type="GO" id="GO:0046872">
    <property type="term" value="F:metal ion binding"/>
    <property type="evidence" value="ECO:0007669"/>
    <property type="project" value="UniProtKB-KW"/>
</dbReference>
<feature type="region of interest" description="Disordered" evidence="7">
    <location>
        <begin position="205"/>
        <end position="232"/>
    </location>
</feature>
<dbReference type="GO" id="GO:0017108">
    <property type="term" value="F:5'-flap endonuclease activity"/>
    <property type="evidence" value="ECO:0007669"/>
    <property type="project" value="TreeGrafter"/>
</dbReference>
<keyword evidence="11" id="KW-1185">Reference proteome</keyword>
<feature type="compositionally biased region" description="Low complexity" evidence="7">
    <location>
        <begin position="205"/>
        <end position="223"/>
    </location>
</feature>
<evidence type="ECO:0000256" key="5">
    <source>
        <dbReference type="ARBA" id="ARBA00022801"/>
    </source>
</evidence>
<evidence type="ECO:0000259" key="8">
    <source>
        <dbReference type="SMART" id="SM00484"/>
    </source>
</evidence>
<evidence type="ECO:0000256" key="2">
    <source>
        <dbReference type="ARBA" id="ARBA00022722"/>
    </source>
</evidence>
<feature type="domain" description="XPG N-terminal" evidence="9">
    <location>
        <begin position="1"/>
        <end position="97"/>
    </location>
</feature>
<evidence type="ECO:0000313" key="10">
    <source>
        <dbReference type="EMBL" id="KAF9154998.1"/>
    </source>
</evidence>
<evidence type="ECO:0000259" key="9">
    <source>
        <dbReference type="SMART" id="SM00485"/>
    </source>
</evidence>
<dbReference type="GO" id="GO:0006281">
    <property type="term" value="P:DNA repair"/>
    <property type="evidence" value="ECO:0007669"/>
    <property type="project" value="UniProtKB-ARBA"/>
</dbReference>
<evidence type="ECO:0000256" key="3">
    <source>
        <dbReference type="ARBA" id="ARBA00022723"/>
    </source>
</evidence>
<dbReference type="PRINTS" id="PR00853">
    <property type="entry name" value="XPGRADSUPER"/>
</dbReference>
<comment type="caution">
    <text evidence="10">The sequence shown here is derived from an EMBL/GenBank/DDBJ whole genome shotgun (WGS) entry which is preliminary data.</text>
</comment>
<dbReference type="GO" id="GO:0003677">
    <property type="term" value="F:DNA binding"/>
    <property type="evidence" value="ECO:0007669"/>
    <property type="project" value="InterPro"/>
</dbReference>
<dbReference type="InterPro" id="IPR008918">
    <property type="entry name" value="HhH2"/>
</dbReference>
<sequence>MGVKGLTALLQRLAPDAVRTQHISHYKGKSLAIDVSCFLNRFIYTVDPHPARVQRGLYRLCLYLHLHDIRPIFVFDGPGRIIEKEQEGIRREAMKERVKKSFQLEKIRKARLKGLKGSAQILQDFSSEEVVSILEDMRKQEGVGMGSSVGGGASGGRRAPVTSTVSATSDVGDEGSGCQGKELAPAVIVPVESLTTSLDQGTMTKKTIASAPSKSSTTATTPIEKSVIDNSSNKESLYPQQELHLAKIYDLLEEDPIWVDEESTWTMPTLPDEFYRRLEQEHDKLLTSYGSGPYNNETSVVGQEDQQLAGLLGGTDEGEFEGFDTFERELDMLDRMELDVDTLDGMDVIYDLSDQATATVGDEDGVWRSLPLVLKTGTSIQKLFSPSDHPPTATSEPPSTEEEAIAMKKRVQVALEEYIRSAEKGSGDEEVEELAAASTRKQRVLDEMEQKLVQEIMEYTGIEPQMNPVTEVEEITISNSNVASLSKEILSAESAPAKEAVATPKEEYITASTAVSEELIPEMTPAIGTEPIWSVDPDPSDTSEALIQDDPVLTMEGADQETDTTTLPPTEVPDQDLKSMIHGVLSAHRQIFSTLERRTLRVTRSLVLSCQRLLVAMGEPVVEAKDAEAESVCAHLTTLGLTDASVSEDTDTAVFGNGLLLRQVGATGDRDIIEIDPVVAREQLGLSRDAFRDLCILCGTDFSGTMEGIGPKRAAKLIRYYGSIESIMANSGYKPRPDFVYDRARRVFDRAPTVPLDPAVYKRKPEIQPLLLELLLKYDINPEEIKQELLNGPKAEEGADGVPVFRQDTDSQGSGGVFGGRSGMGIDPFKATVINPPSPA</sequence>
<evidence type="ECO:0000313" key="11">
    <source>
        <dbReference type="Proteomes" id="UP000748756"/>
    </source>
</evidence>
<keyword evidence="3" id="KW-0479">Metal-binding</keyword>
<evidence type="ECO:0000256" key="6">
    <source>
        <dbReference type="ARBA" id="ARBA00022842"/>
    </source>
</evidence>
<proteinExistence type="predicted"/>
<comment type="cofactor">
    <cofactor evidence="1">
        <name>Mg(2+)</name>
        <dbReference type="ChEBI" id="CHEBI:18420"/>
    </cofactor>
</comment>
<dbReference type="SMART" id="SM00484">
    <property type="entry name" value="XPGI"/>
    <property type="match status" value="1"/>
</dbReference>
<feature type="compositionally biased region" description="Gly residues" evidence="7">
    <location>
        <begin position="813"/>
        <end position="823"/>
    </location>
</feature>
<dbReference type="InterPro" id="IPR029060">
    <property type="entry name" value="PIN-like_dom_sf"/>
</dbReference>
<feature type="compositionally biased region" description="Gly residues" evidence="7">
    <location>
        <begin position="143"/>
        <end position="155"/>
    </location>
</feature>
<keyword evidence="4" id="KW-0255">Endonuclease</keyword>
<dbReference type="InterPro" id="IPR036279">
    <property type="entry name" value="5-3_exonuclease_C_sf"/>
</dbReference>
<dbReference type="SUPFAM" id="SSF88723">
    <property type="entry name" value="PIN domain-like"/>
    <property type="match status" value="1"/>
</dbReference>
<accession>A0A9P5S4K9</accession>